<feature type="region of interest" description="Disordered" evidence="6">
    <location>
        <begin position="154"/>
        <end position="173"/>
    </location>
</feature>
<dbReference type="EMBL" id="JAVDXW010000001">
    <property type="protein sequence ID" value="MDR7300764.1"/>
    <property type="molecule type" value="Genomic_DNA"/>
</dbReference>
<reference evidence="8" key="1">
    <citation type="submission" date="2023-07" db="EMBL/GenBank/DDBJ databases">
        <title>Sequencing the genomes of 1000 actinobacteria strains.</title>
        <authorList>
            <person name="Klenk H.-P."/>
        </authorList>
    </citation>
    <scope>NUCLEOTIDE SEQUENCE</scope>
    <source>
        <strain evidence="8">DSM 45977</strain>
    </source>
</reference>
<sequence length="220" mass="22728">MTAGLHLLVPIKPLHLAKSRLLGALEHTPRRSQAHAALVTAVALDTVSAARGAAQVREVVAVTSDPELTAALRALGIGVLPDSPSAGLNAALRHADGVLRQGSAGMRVGALQADLPALRPDDLSAALEAAGDRRAFCPDRQGTGTTLLLAERDRPLDPRFGPDSAATHGDSGAVRLKGPWESLRCDVDTGADLRRATELGLGTHTRAHLAEHCSSGAAGR</sequence>
<evidence type="ECO:0000256" key="1">
    <source>
        <dbReference type="ARBA" id="ARBA00022679"/>
    </source>
</evidence>
<keyword evidence="1 5" id="KW-0808">Transferase</keyword>
<feature type="binding site" evidence="5">
    <location>
        <position position="145"/>
    </location>
    <ligand>
        <name>phosphoenolpyruvate</name>
        <dbReference type="ChEBI" id="CHEBI:58702"/>
    </ligand>
</feature>
<dbReference type="PANTHER" id="PTHR40392:SF1">
    <property type="entry name" value="2-PHOSPHO-L-LACTATE GUANYLYLTRANSFERASE"/>
    <property type="match status" value="1"/>
</dbReference>
<evidence type="ECO:0000256" key="2">
    <source>
        <dbReference type="ARBA" id="ARBA00022695"/>
    </source>
</evidence>
<dbReference type="HAMAP" id="MF_02114">
    <property type="entry name" value="CofC"/>
    <property type="match status" value="1"/>
</dbReference>
<evidence type="ECO:0000256" key="3">
    <source>
        <dbReference type="ARBA" id="ARBA00022741"/>
    </source>
</evidence>
<evidence type="ECO:0000313" key="9">
    <source>
        <dbReference type="Proteomes" id="UP001180845"/>
    </source>
</evidence>
<evidence type="ECO:0000256" key="6">
    <source>
        <dbReference type="SAM" id="MobiDB-lite"/>
    </source>
</evidence>
<dbReference type="AlphaFoldDB" id="A0AAE3ZCU8"/>
<dbReference type="EC" id="2.7.7.105" evidence="5"/>
<keyword evidence="9" id="KW-1185">Reference proteome</keyword>
<comment type="similarity">
    <text evidence="5">Belongs to the CofC family.</text>
</comment>
<evidence type="ECO:0000313" key="8">
    <source>
        <dbReference type="EMBL" id="MDR7300764.1"/>
    </source>
</evidence>
<accession>A0AAE3ZCU8</accession>
<dbReference type="InterPro" id="IPR025877">
    <property type="entry name" value="MobA-like_NTP_Trfase"/>
</dbReference>
<feature type="binding site" evidence="5">
    <location>
        <position position="164"/>
    </location>
    <ligand>
        <name>phosphoenolpyruvate</name>
        <dbReference type="ChEBI" id="CHEBI:58702"/>
    </ligand>
</feature>
<evidence type="ECO:0000256" key="4">
    <source>
        <dbReference type="ARBA" id="ARBA00023134"/>
    </source>
</evidence>
<dbReference type="Proteomes" id="UP001180845">
    <property type="component" value="Unassembled WGS sequence"/>
</dbReference>
<comment type="catalytic activity">
    <reaction evidence="5">
        <text>phosphoenolpyruvate + GTP + H(+) = enolpyruvoyl-2-diphospho-5'-guanosine + diphosphate</text>
        <dbReference type="Rhea" id="RHEA:30519"/>
        <dbReference type="ChEBI" id="CHEBI:15378"/>
        <dbReference type="ChEBI" id="CHEBI:33019"/>
        <dbReference type="ChEBI" id="CHEBI:37565"/>
        <dbReference type="ChEBI" id="CHEBI:58702"/>
        <dbReference type="ChEBI" id="CHEBI:143701"/>
        <dbReference type="EC" id="2.7.7.105"/>
    </reaction>
</comment>
<dbReference type="GO" id="GO:0043814">
    <property type="term" value="F:phospholactate guanylyltransferase activity"/>
    <property type="evidence" value="ECO:0007669"/>
    <property type="project" value="InterPro"/>
</dbReference>
<dbReference type="Gene3D" id="3.90.550.10">
    <property type="entry name" value="Spore Coat Polysaccharide Biosynthesis Protein SpsA, Chain A"/>
    <property type="match status" value="1"/>
</dbReference>
<organism evidence="8 9">
    <name type="scientific">Haloactinomyces albus</name>
    <dbReference type="NCBI Taxonomy" id="1352928"/>
    <lineage>
        <taxon>Bacteria</taxon>
        <taxon>Bacillati</taxon>
        <taxon>Actinomycetota</taxon>
        <taxon>Actinomycetes</taxon>
        <taxon>Actinopolysporales</taxon>
        <taxon>Actinopolysporaceae</taxon>
        <taxon>Haloactinomyces</taxon>
    </lineage>
</organism>
<keyword evidence="4 5" id="KW-0342">GTP-binding</keyword>
<name>A0AAE3ZCU8_9ACTN</name>
<proteinExistence type="inferred from homology"/>
<feature type="domain" description="MobA-like NTP transferase" evidence="7">
    <location>
        <begin position="49"/>
        <end position="152"/>
    </location>
</feature>
<comment type="function">
    <text evidence="5">Guanylyltransferase that catalyzes the activation of phosphoenolpyruvate (PEP) as enolpyruvoyl-2-diphospho-5'-guanosine, via the condensation of PEP with GTP. It is involved in the biosynthesis of coenzyme F420, a hydride carrier cofactor.</text>
</comment>
<evidence type="ECO:0000259" key="7">
    <source>
        <dbReference type="Pfam" id="PF12804"/>
    </source>
</evidence>
<dbReference type="GO" id="GO:0052645">
    <property type="term" value="P:F420-0 metabolic process"/>
    <property type="evidence" value="ECO:0007669"/>
    <property type="project" value="UniProtKB-UniRule"/>
</dbReference>
<dbReference type="SUPFAM" id="SSF53448">
    <property type="entry name" value="Nucleotide-diphospho-sugar transferases"/>
    <property type="match status" value="1"/>
</dbReference>
<keyword evidence="3 5" id="KW-0547">Nucleotide-binding</keyword>
<comment type="pathway">
    <text evidence="5">Cofactor biosynthesis; coenzyme F420 biosynthesis.</text>
</comment>
<dbReference type="RefSeq" id="WP_310270086.1">
    <property type="nucleotide sequence ID" value="NZ_JAVDXW010000001.1"/>
</dbReference>
<dbReference type="GO" id="GO:0005525">
    <property type="term" value="F:GTP binding"/>
    <property type="evidence" value="ECO:0007669"/>
    <property type="project" value="UniProtKB-KW"/>
</dbReference>
<dbReference type="PANTHER" id="PTHR40392">
    <property type="entry name" value="2-PHOSPHO-L-LACTATE GUANYLYLTRANSFERASE"/>
    <property type="match status" value="1"/>
</dbReference>
<dbReference type="InterPro" id="IPR002835">
    <property type="entry name" value="CofC"/>
</dbReference>
<dbReference type="InterPro" id="IPR029044">
    <property type="entry name" value="Nucleotide-diphossugar_trans"/>
</dbReference>
<protein>
    <recommendedName>
        <fullName evidence="5">Phosphoenolpyruvate guanylyltransferase</fullName>
        <shortName evidence="5">PEP guanylyltransferase</shortName>
        <ecNumber evidence="5">2.7.7.105</ecNumber>
    </recommendedName>
</protein>
<comment type="caution">
    <text evidence="8">The sequence shown here is derived from an EMBL/GenBank/DDBJ whole genome shotgun (WGS) entry which is preliminary data.</text>
</comment>
<keyword evidence="2 5" id="KW-0548">Nucleotidyltransferase</keyword>
<evidence type="ECO:0000256" key="5">
    <source>
        <dbReference type="HAMAP-Rule" id="MF_02114"/>
    </source>
</evidence>
<dbReference type="NCBIfam" id="TIGR03552">
    <property type="entry name" value="F420_cofC"/>
    <property type="match status" value="1"/>
</dbReference>
<dbReference type="Pfam" id="PF12804">
    <property type="entry name" value="NTP_transf_3"/>
    <property type="match status" value="1"/>
</dbReference>
<feature type="binding site" evidence="5">
    <location>
        <position position="161"/>
    </location>
    <ligand>
        <name>phosphoenolpyruvate</name>
        <dbReference type="ChEBI" id="CHEBI:58702"/>
    </ligand>
</feature>
<gene>
    <name evidence="5" type="primary">fbiD</name>
    <name evidence="8" type="ORF">JOF55_000945</name>
</gene>